<dbReference type="AlphaFoldDB" id="A0AAD9PQD2"/>
<dbReference type="PANTHER" id="PTHR21421">
    <property type="entry name" value="GUSTATORY RECEPTOR"/>
    <property type="match status" value="1"/>
</dbReference>
<dbReference type="Pfam" id="PF08395">
    <property type="entry name" value="7tm_7"/>
    <property type="match status" value="1"/>
</dbReference>
<evidence type="ECO:0000313" key="8">
    <source>
        <dbReference type="Proteomes" id="UP001249851"/>
    </source>
</evidence>
<proteinExistence type="predicted"/>
<comment type="subcellular location">
    <subcellularLocation>
        <location evidence="1">Membrane</location>
        <topology evidence="1">Multi-pass membrane protein</topology>
    </subcellularLocation>
</comment>
<dbReference type="EMBL" id="JARQWQ010000217">
    <property type="protein sequence ID" value="KAK2547089.1"/>
    <property type="molecule type" value="Genomic_DNA"/>
</dbReference>
<evidence type="ECO:0000256" key="6">
    <source>
        <dbReference type="SAM" id="Phobius"/>
    </source>
</evidence>
<dbReference type="PANTHER" id="PTHR21421:SF29">
    <property type="entry name" value="GUSTATORY RECEPTOR 5A FOR TREHALOSE-RELATED"/>
    <property type="match status" value="1"/>
</dbReference>
<keyword evidence="3 6" id="KW-1133">Transmembrane helix</keyword>
<evidence type="ECO:0000256" key="4">
    <source>
        <dbReference type="ARBA" id="ARBA00023136"/>
    </source>
</evidence>
<dbReference type="GO" id="GO:0016020">
    <property type="term" value="C:membrane"/>
    <property type="evidence" value="ECO:0007669"/>
    <property type="project" value="UniProtKB-SubCell"/>
</dbReference>
<accession>A0AAD9PQD2</accession>
<dbReference type="GO" id="GO:0050909">
    <property type="term" value="P:sensory perception of taste"/>
    <property type="evidence" value="ECO:0007669"/>
    <property type="project" value="InterPro"/>
</dbReference>
<evidence type="ECO:0000256" key="3">
    <source>
        <dbReference type="ARBA" id="ARBA00022989"/>
    </source>
</evidence>
<evidence type="ECO:0008006" key="9">
    <source>
        <dbReference type="Google" id="ProtNLM"/>
    </source>
</evidence>
<keyword evidence="8" id="KW-1185">Reference proteome</keyword>
<protein>
    <recommendedName>
        <fullName evidence="9">Gustatory receptor</fullName>
    </recommendedName>
</protein>
<gene>
    <name evidence="7" type="ORF">P5673_033140</name>
</gene>
<dbReference type="GO" id="GO:0051606">
    <property type="term" value="P:detection of stimulus"/>
    <property type="evidence" value="ECO:0007669"/>
    <property type="project" value="UniProtKB-ARBA"/>
</dbReference>
<feature type="transmembrane region" description="Helical" evidence="6">
    <location>
        <begin position="205"/>
        <end position="224"/>
    </location>
</feature>
<feature type="transmembrane region" description="Helical" evidence="6">
    <location>
        <begin position="148"/>
        <end position="167"/>
    </location>
</feature>
<feature type="transmembrane region" description="Helical" evidence="6">
    <location>
        <begin position="321"/>
        <end position="343"/>
    </location>
</feature>
<sequence>MNSERGNLEPHIDRILAVEHNGIVLDEVRGESWPKMDSKVESMKPSTEASNGGMLIGQNKHSGAKRKICLVAKLRCVLLPMKLFGLYMENITCSGQQEETIYSSRSLLIAKRGYQGFVLLILWANVFKTIASFSAVPAENVQWLVPMLLWYAQTAFQATICFFTMNLTSKKSSFKSLVQYWNSQPNFDELVAEPYMIKCISRSLYAAYALIALNTVLYGLILFLPSKSLQPVAKAIVAPLSDSTGVRVLALLVSIFCSAAWLMPFAIFASVCLTLIHQCRLLRKTLRLTASASEIRRIKILRQQHSSLCGSVRKVDNLFKFFTLVVYITNIPLVCFLLFDLIFMENKGVTTSMTLSFWFITVTFIMVSVSFLGAHLNSKIHSFTEVVQKVQITNVDLDTHTELMLFIAKLNGDPVAITVGGLVHITKPLIVTVAGVVVTYFALLYELK</sequence>
<dbReference type="GO" id="GO:0038023">
    <property type="term" value="F:signaling receptor activity"/>
    <property type="evidence" value="ECO:0007669"/>
    <property type="project" value="UniProtKB-ARBA"/>
</dbReference>
<keyword evidence="2 6" id="KW-0812">Transmembrane</keyword>
<reference evidence="7" key="2">
    <citation type="journal article" date="2023" name="Science">
        <title>Genomic signatures of disease resistance in endangered staghorn corals.</title>
        <authorList>
            <person name="Vollmer S.V."/>
            <person name="Selwyn J.D."/>
            <person name="Despard B.A."/>
            <person name="Roesel C.L."/>
        </authorList>
    </citation>
    <scope>NUCLEOTIDE SEQUENCE</scope>
    <source>
        <strain evidence="7">K2</strain>
    </source>
</reference>
<dbReference type="Proteomes" id="UP001249851">
    <property type="component" value="Unassembled WGS sequence"/>
</dbReference>
<dbReference type="InterPro" id="IPR013604">
    <property type="entry name" value="7TM_chemorcpt"/>
</dbReference>
<organism evidence="7 8">
    <name type="scientific">Acropora cervicornis</name>
    <name type="common">Staghorn coral</name>
    <dbReference type="NCBI Taxonomy" id="6130"/>
    <lineage>
        <taxon>Eukaryota</taxon>
        <taxon>Metazoa</taxon>
        <taxon>Cnidaria</taxon>
        <taxon>Anthozoa</taxon>
        <taxon>Hexacorallia</taxon>
        <taxon>Scleractinia</taxon>
        <taxon>Astrocoeniina</taxon>
        <taxon>Acroporidae</taxon>
        <taxon>Acropora</taxon>
    </lineage>
</organism>
<feature type="transmembrane region" description="Helical" evidence="6">
    <location>
        <begin position="248"/>
        <end position="276"/>
    </location>
</feature>
<feature type="transmembrane region" description="Helical" evidence="6">
    <location>
        <begin position="114"/>
        <end position="136"/>
    </location>
</feature>
<evidence type="ECO:0000313" key="7">
    <source>
        <dbReference type="EMBL" id="KAK2547089.1"/>
    </source>
</evidence>
<evidence type="ECO:0000256" key="5">
    <source>
        <dbReference type="ARBA" id="ARBA00023170"/>
    </source>
</evidence>
<comment type="caution">
    <text evidence="7">The sequence shown here is derived from an EMBL/GenBank/DDBJ whole genome shotgun (WGS) entry which is preliminary data.</text>
</comment>
<name>A0AAD9PQD2_ACRCE</name>
<feature type="transmembrane region" description="Helical" evidence="6">
    <location>
        <begin position="429"/>
        <end position="447"/>
    </location>
</feature>
<evidence type="ECO:0000256" key="1">
    <source>
        <dbReference type="ARBA" id="ARBA00004141"/>
    </source>
</evidence>
<feature type="transmembrane region" description="Helical" evidence="6">
    <location>
        <begin position="355"/>
        <end position="374"/>
    </location>
</feature>
<reference evidence="7" key="1">
    <citation type="journal article" date="2023" name="G3 (Bethesda)">
        <title>Whole genome assembly and annotation of the endangered Caribbean coral Acropora cervicornis.</title>
        <authorList>
            <person name="Selwyn J.D."/>
            <person name="Vollmer S.V."/>
        </authorList>
    </citation>
    <scope>NUCLEOTIDE SEQUENCE</scope>
    <source>
        <strain evidence="7">K2</strain>
    </source>
</reference>
<evidence type="ECO:0000256" key="2">
    <source>
        <dbReference type="ARBA" id="ARBA00022692"/>
    </source>
</evidence>
<keyword evidence="5" id="KW-0675">Receptor</keyword>
<keyword evidence="4 6" id="KW-0472">Membrane</keyword>